<accession>A0A285SGA1</accession>
<dbReference type="AlphaFoldDB" id="A0A285SGA1"/>
<reference evidence="3" key="1">
    <citation type="submission" date="2017-08" db="EMBL/GenBank/DDBJ databases">
        <authorList>
            <person name="Varghese N."/>
            <person name="Submissions S."/>
        </authorList>
    </citation>
    <scope>NUCLEOTIDE SEQUENCE [LARGE SCALE GENOMIC DNA]</scope>
    <source>
        <strain evidence="3">JA276</strain>
    </source>
</reference>
<dbReference type="OrthoDB" id="9797304at2"/>
<dbReference type="InterPro" id="IPR035965">
    <property type="entry name" value="PAS-like_dom_sf"/>
</dbReference>
<dbReference type="SUPFAM" id="SSF55785">
    <property type="entry name" value="PYP-like sensor domain (PAS domain)"/>
    <property type="match status" value="1"/>
</dbReference>
<organism evidence="2 3">
    <name type="scientific">Rhodobacter maris</name>
    <dbReference type="NCBI Taxonomy" id="446682"/>
    <lineage>
        <taxon>Bacteria</taxon>
        <taxon>Pseudomonadati</taxon>
        <taxon>Pseudomonadota</taxon>
        <taxon>Alphaproteobacteria</taxon>
        <taxon>Rhodobacterales</taxon>
        <taxon>Rhodobacter group</taxon>
        <taxon>Rhodobacter</taxon>
    </lineage>
</organism>
<name>A0A285SGA1_9RHOB</name>
<dbReference type="EMBL" id="OBMT01000005">
    <property type="protein sequence ID" value="SOC06619.1"/>
    <property type="molecule type" value="Genomic_DNA"/>
</dbReference>
<evidence type="ECO:0000313" key="3">
    <source>
        <dbReference type="Proteomes" id="UP000219111"/>
    </source>
</evidence>
<proteinExistence type="predicted"/>
<dbReference type="RefSeq" id="WP_097069837.1">
    <property type="nucleotide sequence ID" value="NZ_OBMT01000005.1"/>
</dbReference>
<sequence>MQMDVFQAIVIAITSVGSALLALMAITFMLARPRGPARTPTIYPVLEPTVFLFDDQDLVDATAPARTLLEAAPMGVSDWARLCAFVAPRFEGFAAAMAQLAAQSRIELCARPEPGRVQGLRLVAEDVDGLARITLIDPDAEGKGLLVDGLSQRALEDELEELRQTLDRAPALVWREDETGVLTWANRAYVLRADVFAAGEDALVWPLPKLFDIERPGRVSGPRRLRLEDKLTGEMSWFDCHSYPLERGTLHFALPADAAMRAEKALRDFVQTLSKTFAELPIGLAVFDRQRQLQIFNPALIDLTQLGAEFLARRPTLYAFLDRLREARMMPEPKDYRSWRLKMTELEEAAAAGFHSETWMLPSGQTYRVTGRPHPDGAVAFLFEDISTEISLSRQFRAELEQGQEVLDMMREAVAVFQPSGEMTVSNAGYERLWAVAASSSLSGQGLQDALRHWQAQCEPNEIWARARGLFSREAAGGVIEGEVMRRIDGEKIACRFMPMTGGAMLASFAPRNPALLAPCPAARAAVELAVN</sequence>
<gene>
    <name evidence="2" type="ORF">SAMN05877831_10566</name>
</gene>
<keyword evidence="3" id="KW-1185">Reference proteome</keyword>
<keyword evidence="1" id="KW-0472">Membrane</keyword>
<protein>
    <submittedName>
        <fullName evidence="2">PAS domain-containing protein</fullName>
    </submittedName>
</protein>
<keyword evidence="1" id="KW-0812">Transmembrane</keyword>
<evidence type="ECO:0000313" key="2">
    <source>
        <dbReference type="EMBL" id="SOC06619.1"/>
    </source>
</evidence>
<keyword evidence="1" id="KW-1133">Transmembrane helix</keyword>
<dbReference type="Pfam" id="PF12860">
    <property type="entry name" value="PAS_7"/>
    <property type="match status" value="1"/>
</dbReference>
<evidence type="ECO:0000256" key="1">
    <source>
        <dbReference type="SAM" id="Phobius"/>
    </source>
</evidence>
<feature type="transmembrane region" description="Helical" evidence="1">
    <location>
        <begin position="6"/>
        <end position="31"/>
    </location>
</feature>
<dbReference type="Proteomes" id="UP000219111">
    <property type="component" value="Unassembled WGS sequence"/>
</dbReference>